<dbReference type="PROSITE" id="PS50801">
    <property type="entry name" value="STAS"/>
    <property type="match status" value="1"/>
</dbReference>
<evidence type="ECO:0000313" key="2">
    <source>
        <dbReference type="EMBL" id="MFC1415824.1"/>
    </source>
</evidence>
<dbReference type="EMBL" id="JBHFAB010000002">
    <property type="protein sequence ID" value="MFC1415824.1"/>
    <property type="molecule type" value="Genomic_DNA"/>
</dbReference>
<protein>
    <submittedName>
        <fullName evidence="2">STAS domain-containing protein</fullName>
    </submittedName>
</protein>
<dbReference type="Gene3D" id="3.30.750.24">
    <property type="entry name" value="STAS domain"/>
    <property type="match status" value="1"/>
</dbReference>
<dbReference type="Proteomes" id="UP001592531">
    <property type="component" value="Unassembled WGS sequence"/>
</dbReference>
<dbReference type="InterPro" id="IPR002645">
    <property type="entry name" value="STAS_dom"/>
</dbReference>
<feature type="domain" description="STAS" evidence="1">
    <location>
        <begin position="1"/>
        <end position="78"/>
    </location>
</feature>
<evidence type="ECO:0000259" key="1">
    <source>
        <dbReference type="PROSITE" id="PS50801"/>
    </source>
</evidence>
<accession>A0ABV6VQ07</accession>
<comment type="caution">
    <text evidence="2">The sequence shown here is derived from an EMBL/GenBank/DDBJ whole genome shotgun (WGS) entry which is preliminary data.</text>
</comment>
<dbReference type="CDD" id="cd07043">
    <property type="entry name" value="STAS_anti-anti-sigma_factors"/>
    <property type="match status" value="1"/>
</dbReference>
<keyword evidence="3" id="KW-1185">Reference proteome</keyword>
<reference evidence="2 3" key="1">
    <citation type="submission" date="2024-09" db="EMBL/GenBank/DDBJ databases">
        <authorList>
            <person name="Lee S.D."/>
        </authorList>
    </citation>
    <scope>NUCLEOTIDE SEQUENCE [LARGE SCALE GENOMIC DNA]</scope>
    <source>
        <strain evidence="2 3">N8-3</strain>
    </source>
</reference>
<dbReference type="RefSeq" id="WP_380532184.1">
    <property type="nucleotide sequence ID" value="NZ_JBHFAB010000002.1"/>
</dbReference>
<dbReference type="Pfam" id="PF13466">
    <property type="entry name" value="STAS_2"/>
    <property type="match status" value="1"/>
</dbReference>
<organism evidence="2 3">
    <name type="scientific">Streptacidiphilus cavernicola</name>
    <dbReference type="NCBI Taxonomy" id="3342716"/>
    <lineage>
        <taxon>Bacteria</taxon>
        <taxon>Bacillati</taxon>
        <taxon>Actinomycetota</taxon>
        <taxon>Actinomycetes</taxon>
        <taxon>Kitasatosporales</taxon>
        <taxon>Streptomycetaceae</taxon>
        <taxon>Streptacidiphilus</taxon>
    </lineage>
</organism>
<dbReference type="SUPFAM" id="SSF52091">
    <property type="entry name" value="SpoIIaa-like"/>
    <property type="match status" value="1"/>
</dbReference>
<proteinExistence type="predicted"/>
<gene>
    <name evidence="2" type="ORF">ACEZDE_04065</name>
</gene>
<name>A0ABV6VQ07_9ACTN</name>
<sequence>MVTLSGEIDMDDLPALRSLIQDCLRAGIRVIDADVSALTFCDVIGLNFLLAARDRTAGAELRLHDPGPAVIRLLDLTGTRAHPNGASIVPADVMPPSRLCRGWGGRHLG</sequence>
<dbReference type="InterPro" id="IPR058548">
    <property type="entry name" value="MlaB-like_STAS"/>
</dbReference>
<evidence type="ECO:0000313" key="3">
    <source>
        <dbReference type="Proteomes" id="UP001592531"/>
    </source>
</evidence>
<dbReference type="InterPro" id="IPR036513">
    <property type="entry name" value="STAS_dom_sf"/>
</dbReference>